<dbReference type="PROSITE" id="PS00622">
    <property type="entry name" value="HTH_LUXR_1"/>
    <property type="match status" value="1"/>
</dbReference>
<dbReference type="PROSITE" id="PS50043">
    <property type="entry name" value="HTH_LUXR_2"/>
    <property type="match status" value="1"/>
</dbReference>
<protein>
    <submittedName>
        <fullName evidence="5">Response regulator transcription factor</fullName>
    </submittedName>
</protein>
<dbReference type="SMART" id="SM00421">
    <property type="entry name" value="HTH_LUXR"/>
    <property type="match status" value="1"/>
</dbReference>
<organism evidence="5 6">
    <name type="scientific">Rhizobium leguminosarum</name>
    <dbReference type="NCBI Taxonomy" id="384"/>
    <lineage>
        <taxon>Bacteria</taxon>
        <taxon>Pseudomonadati</taxon>
        <taxon>Pseudomonadota</taxon>
        <taxon>Alphaproteobacteria</taxon>
        <taxon>Hyphomicrobiales</taxon>
        <taxon>Rhizobiaceae</taxon>
        <taxon>Rhizobium/Agrobacterium group</taxon>
        <taxon>Rhizobium</taxon>
    </lineage>
</organism>
<dbReference type="Pfam" id="PF00196">
    <property type="entry name" value="GerE"/>
    <property type="match status" value="1"/>
</dbReference>
<dbReference type="InterPro" id="IPR051015">
    <property type="entry name" value="EvgA-like"/>
</dbReference>
<dbReference type="EMBL" id="SBHX01000033">
    <property type="protein sequence ID" value="RWX31113.1"/>
    <property type="molecule type" value="Genomic_DNA"/>
</dbReference>
<evidence type="ECO:0000313" key="6">
    <source>
        <dbReference type="Proteomes" id="UP000283817"/>
    </source>
</evidence>
<comment type="caution">
    <text evidence="5">The sequence shown here is derived from an EMBL/GenBank/DDBJ whole genome shotgun (WGS) entry which is preliminary data.</text>
</comment>
<dbReference type="InterPro" id="IPR011006">
    <property type="entry name" value="CheY-like_superfamily"/>
</dbReference>
<feature type="domain" description="HTH luxR-type" evidence="3">
    <location>
        <begin position="183"/>
        <end position="248"/>
    </location>
</feature>
<keyword evidence="1" id="KW-0238">DNA-binding</keyword>
<dbReference type="GO" id="GO:0003677">
    <property type="term" value="F:DNA binding"/>
    <property type="evidence" value="ECO:0007669"/>
    <property type="project" value="UniProtKB-KW"/>
</dbReference>
<dbReference type="GO" id="GO:0006355">
    <property type="term" value="P:regulation of DNA-templated transcription"/>
    <property type="evidence" value="ECO:0007669"/>
    <property type="project" value="InterPro"/>
</dbReference>
<feature type="domain" description="Response regulatory" evidence="4">
    <location>
        <begin position="38"/>
        <end position="158"/>
    </location>
</feature>
<dbReference type="PROSITE" id="PS50110">
    <property type="entry name" value="RESPONSE_REGULATORY"/>
    <property type="match status" value="1"/>
</dbReference>
<evidence type="ECO:0000259" key="3">
    <source>
        <dbReference type="PROSITE" id="PS50043"/>
    </source>
</evidence>
<reference evidence="5 6" key="1">
    <citation type="submission" date="2019-01" db="EMBL/GenBank/DDBJ databases">
        <title>RHIZO-ID as a novel technology for direct rhizobia identification.</title>
        <authorList>
            <person name="De Meyer S.E."/>
        </authorList>
    </citation>
    <scope>NUCLEOTIDE SEQUENCE [LARGE SCALE GENOMIC DNA]</scope>
    <source>
        <strain evidence="5 6">WSM448</strain>
    </source>
</reference>
<name>A0A444I1S6_RHILE</name>
<dbReference type="PANTHER" id="PTHR45566">
    <property type="entry name" value="HTH-TYPE TRANSCRIPTIONAL REGULATOR YHJB-RELATED"/>
    <property type="match status" value="1"/>
</dbReference>
<dbReference type="PANTHER" id="PTHR45566:SF1">
    <property type="entry name" value="HTH-TYPE TRANSCRIPTIONAL REGULATOR YHJB-RELATED"/>
    <property type="match status" value="1"/>
</dbReference>
<evidence type="ECO:0000256" key="2">
    <source>
        <dbReference type="PROSITE-ProRule" id="PRU00169"/>
    </source>
</evidence>
<dbReference type="RefSeq" id="WP_128410690.1">
    <property type="nucleotide sequence ID" value="NZ_CP090094.1"/>
</dbReference>
<dbReference type="Gene3D" id="3.40.50.2300">
    <property type="match status" value="1"/>
</dbReference>
<sequence length="262" mass="28604">MNSALVPNLDLRQENVGFPVKMENNSNTPAVSVSQTHSLVILDNRELDRQCLAQCMAAQKADLQILAFGSIEEWKQRRDEFPPLSAILLNVGGKKIDEPAVSEQIRKLSAEFASTPLIVLADSDDFGQIVRALEYGAKGFIPASVSVSVCMELIALSVAGGIFVPASALFAMRRLLDSSNSTARPLAGIFTDRQVEVVEALRRGKANKIIAYELKLRESTVKVHVRNIMKKVKATNRTEVVFKLNDLFVSNLSSSSAANSLC</sequence>
<comment type="caution">
    <text evidence="2">Lacks conserved residue(s) required for the propagation of feature annotation.</text>
</comment>
<proteinExistence type="predicted"/>
<accession>A0A444I1S6</accession>
<dbReference type="SUPFAM" id="SSF52172">
    <property type="entry name" value="CheY-like"/>
    <property type="match status" value="1"/>
</dbReference>
<dbReference type="AlphaFoldDB" id="A0A444I1S6"/>
<dbReference type="SUPFAM" id="SSF46894">
    <property type="entry name" value="C-terminal effector domain of the bipartite response regulators"/>
    <property type="match status" value="1"/>
</dbReference>
<dbReference type="InterPro" id="IPR016032">
    <property type="entry name" value="Sig_transdc_resp-reg_C-effctor"/>
</dbReference>
<evidence type="ECO:0000313" key="5">
    <source>
        <dbReference type="EMBL" id="RWX31113.1"/>
    </source>
</evidence>
<dbReference type="PRINTS" id="PR00038">
    <property type="entry name" value="HTHLUXR"/>
</dbReference>
<dbReference type="GO" id="GO:0000160">
    <property type="term" value="P:phosphorelay signal transduction system"/>
    <property type="evidence" value="ECO:0007669"/>
    <property type="project" value="InterPro"/>
</dbReference>
<evidence type="ECO:0000256" key="1">
    <source>
        <dbReference type="ARBA" id="ARBA00023125"/>
    </source>
</evidence>
<dbReference type="InterPro" id="IPR001789">
    <property type="entry name" value="Sig_transdc_resp-reg_receiver"/>
</dbReference>
<dbReference type="Proteomes" id="UP000283817">
    <property type="component" value="Unassembled WGS sequence"/>
</dbReference>
<gene>
    <name evidence="5" type="ORF">EHI47_13355</name>
</gene>
<dbReference type="CDD" id="cd06170">
    <property type="entry name" value="LuxR_C_like"/>
    <property type="match status" value="1"/>
</dbReference>
<dbReference type="InterPro" id="IPR000792">
    <property type="entry name" value="Tscrpt_reg_LuxR_C"/>
</dbReference>
<evidence type="ECO:0000259" key="4">
    <source>
        <dbReference type="PROSITE" id="PS50110"/>
    </source>
</evidence>